<dbReference type="InterPro" id="IPR008921">
    <property type="entry name" value="DNA_pol3_clamp-load_cplx_C"/>
</dbReference>
<comment type="similarity">
    <text evidence="7">Belongs to the DNA polymerase HolA subunit family.</text>
</comment>
<dbReference type="EMBL" id="PFWT01000003">
    <property type="protein sequence ID" value="PJA47017.1"/>
    <property type="molecule type" value="Genomic_DNA"/>
</dbReference>
<feature type="domain" description="DNA polymerase III delta N-terminal" evidence="9">
    <location>
        <begin position="5"/>
        <end position="114"/>
    </location>
</feature>
<gene>
    <name evidence="11" type="primary">holA</name>
    <name evidence="11" type="ORF">CO173_00375</name>
</gene>
<keyword evidence="6" id="KW-0239">DNA-directed DNA polymerase</keyword>
<dbReference type="GO" id="GO:0003677">
    <property type="term" value="F:DNA binding"/>
    <property type="evidence" value="ECO:0007669"/>
    <property type="project" value="InterPro"/>
</dbReference>
<dbReference type="AlphaFoldDB" id="A0A2M7XGL6"/>
<keyword evidence="3" id="KW-0808">Transferase</keyword>
<dbReference type="SUPFAM" id="SSF48019">
    <property type="entry name" value="post-AAA+ oligomerization domain-like"/>
    <property type="match status" value="1"/>
</dbReference>
<dbReference type="Gene3D" id="3.40.50.300">
    <property type="entry name" value="P-loop containing nucleotide triphosphate hydrolases"/>
    <property type="match status" value="1"/>
</dbReference>
<dbReference type="PANTHER" id="PTHR34388:SF1">
    <property type="entry name" value="DNA POLYMERASE III SUBUNIT DELTA"/>
    <property type="match status" value="1"/>
</dbReference>
<dbReference type="InterPro" id="IPR027417">
    <property type="entry name" value="P-loop_NTPase"/>
</dbReference>
<protein>
    <recommendedName>
        <fullName evidence="2">DNA polymerase III subunit delta</fullName>
        <ecNumber evidence="1">2.7.7.7</ecNumber>
    </recommendedName>
</protein>
<evidence type="ECO:0000256" key="5">
    <source>
        <dbReference type="ARBA" id="ARBA00022705"/>
    </source>
</evidence>
<evidence type="ECO:0000259" key="10">
    <source>
        <dbReference type="Pfam" id="PF21694"/>
    </source>
</evidence>
<proteinExistence type="inferred from homology"/>
<dbReference type="NCBIfam" id="TIGR01128">
    <property type="entry name" value="holA"/>
    <property type="match status" value="1"/>
</dbReference>
<evidence type="ECO:0000313" key="12">
    <source>
        <dbReference type="Proteomes" id="UP000231263"/>
    </source>
</evidence>
<evidence type="ECO:0000256" key="1">
    <source>
        <dbReference type="ARBA" id="ARBA00012417"/>
    </source>
</evidence>
<evidence type="ECO:0000256" key="7">
    <source>
        <dbReference type="ARBA" id="ARBA00034754"/>
    </source>
</evidence>
<evidence type="ECO:0000256" key="2">
    <source>
        <dbReference type="ARBA" id="ARBA00017703"/>
    </source>
</evidence>
<comment type="catalytic activity">
    <reaction evidence="8">
        <text>DNA(n) + a 2'-deoxyribonucleoside 5'-triphosphate = DNA(n+1) + diphosphate</text>
        <dbReference type="Rhea" id="RHEA:22508"/>
        <dbReference type="Rhea" id="RHEA-COMP:17339"/>
        <dbReference type="Rhea" id="RHEA-COMP:17340"/>
        <dbReference type="ChEBI" id="CHEBI:33019"/>
        <dbReference type="ChEBI" id="CHEBI:61560"/>
        <dbReference type="ChEBI" id="CHEBI:173112"/>
        <dbReference type="EC" id="2.7.7.7"/>
    </reaction>
</comment>
<feature type="domain" description="DNA polymerase III delta subunit-like C-terminal" evidence="10">
    <location>
        <begin position="199"/>
        <end position="321"/>
    </location>
</feature>
<evidence type="ECO:0000256" key="4">
    <source>
        <dbReference type="ARBA" id="ARBA00022695"/>
    </source>
</evidence>
<dbReference type="GO" id="GO:0009360">
    <property type="term" value="C:DNA polymerase III complex"/>
    <property type="evidence" value="ECO:0007669"/>
    <property type="project" value="InterPro"/>
</dbReference>
<dbReference type="SUPFAM" id="SSF52540">
    <property type="entry name" value="P-loop containing nucleoside triphosphate hydrolases"/>
    <property type="match status" value="1"/>
</dbReference>
<evidence type="ECO:0000256" key="8">
    <source>
        <dbReference type="ARBA" id="ARBA00049244"/>
    </source>
</evidence>
<accession>A0A2M7XGL6</accession>
<reference evidence="12" key="1">
    <citation type="submission" date="2017-09" db="EMBL/GenBank/DDBJ databases">
        <title>Depth-based differentiation of microbial function through sediment-hosted aquifers and enrichment of novel symbionts in the deep terrestrial subsurface.</title>
        <authorList>
            <person name="Probst A.J."/>
            <person name="Ladd B."/>
            <person name="Jarett J.K."/>
            <person name="Geller-Mcgrath D.E."/>
            <person name="Sieber C.M.K."/>
            <person name="Emerson J.B."/>
            <person name="Anantharaman K."/>
            <person name="Thomas B.C."/>
            <person name="Malmstrom R."/>
            <person name="Stieglmeier M."/>
            <person name="Klingl A."/>
            <person name="Woyke T."/>
            <person name="Ryan C.M."/>
            <person name="Banfield J.F."/>
        </authorList>
    </citation>
    <scope>NUCLEOTIDE SEQUENCE [LARGE SCALE GENOMIC DNA]</scope>
</reference>
<dbReference type="Pfam" id="PF06144">
    <property type="entry name" value="DNA_pol3_delta"/>
    <property type="match status" value="1"/>
</dbReference>
<evidence type="ECO:0000256" key="3">
    <source>
        <dbReference type="ARBA" id="ARBA00022679"/>
    </source>
</evidence>
<dbReference type="PANTHER" id="PTHR34388">
    <property type="entry name" value="DNA POLYMERASE III SUBUNIT DELTA"/>
    <property type="match status" value="1"/>
</dbReference>
<dbReference type="Pfam" id="PF21694">
    <property type="entry name" value="DNA_pol3_delta_C"/>
    <property type="match status" value="1"/>
</dbReference>
<evidence type="ECO:0000256" key="6">
    <source>
        <dbReference type="ARBA" id="ARBA00022932"/>
    </source>
</evidence>
<evidence type="ECO:0000259" key="9">
    <source>
        <dbReference type="Pfam" id="PF06144"/>
    </source>
</evidence>
<dbReference type="InterPro" id="IPR010372">
    <property type="entry name" value="DNA_pol3_delta_N"/>
</dbReference>
<organism evidence="11 12">
    <name type="scientific">Candidatus Uhrbacteria bacterium CG_4_9_14_3_um_filter_41_35</name>
    <dbReference type="NCBI Taxonomy" id="1975034"/>
    <lineage>
        <taxon>Bacteria</taxon>
        <taxon>Candidatus Uhriibacteriota</taxon>
    </lineage>
</organism>
<sequence>MMIFVYGSNQFLASEKIAQLKGHFAQKFDKTGMNLVEFPLPGTEIDLGSVMQIVQTPPFISDKRMVIIKNLVSSLTKPLSKPWVDFLKTIPESTIVVFEDNESIKKFEKREIFLQFRSKDGVFTYPFSVQTITEVEDWAKQEVRRLRLNIDGDLLSQVVAMVGIDLFQLSSELRKLRDYSQESSVTREMISDLVKANFEDQMFVFIDAVGAKNKKKTLQLLTEQRESGSADMHIFAMLARQIRLLLGARSILDNNPRATKVEVAEILKIHPFVAQKTLAQARSFDLVTLKALHTMVYKFDRGMKNGQIQMDVAVDRLVIQMLG</sequence>
<dbReference type="InterPro" id="IPR048466">
    <property type="entry name" value="DNA_pol3_delta-like_C"/>
</dbReference>
<comment type="caution">
    <text evidence="11">The sequence shown here is derived from an EMBL/GenBank/DDBJ whole genome shotgun (WGS) entry which is preliminary data.</text>
</comment>
<dbReference type="EC" id="2.7.7.7" evidence="1"/>
<evidence type="ECO:0000313" key="11">
    <source>
        <dbReference type="EMBL" id="PJA47017.1"/>
    </source>
</evidence>
<keyword evidence="5" id="KW-0235">DNA replication</keyword>
<dbReference type="GO" id="GO:0003887">
    <property type="term" value="F:DNA-directed DNA polymerase activity"/>
    <property type="evidence" value="ECO:0007669"/>
    <property type="project" value="UniProtKB-KW"/>
</dbReference>
<name>A0A2M7XGL6_9BACT</name>
<dbReference type="InterPro" id="IPR005790">
    <property type="entry name" value="DNA_polIII_delta"/>
</dbReference>
<keyword evidence="4" id="KW-0548">Nucleotidyltransferase</keyword>
<dbReference type="GO" id="GO:0006261">
    <property type="term" value="P:DNA-templated DNA replication"/>
    <property type="evidence" value="ECO:0007669"/>
    <property type="project" value="TreeGrafter"/>
</dbReference>
<dbReference type="Proteomes" id="UP000231263">
    <property type="component" value="Unassembled WGS sequence"/>
</dbReference>
<dbReference type="Gene3D" id="1.10.8.60">
    <property type="match status" value="1"/>
</dbReference>
<dbReference type="Gene3D" id="1.20.272.10">
    <property type="match status" value="1"/>
</dbReference>